<dbReference type="SMART" id="SM00382">
    <property type="entry name" value="AAA"/>
    <property type="match status" value="1"/>
</dbReference>
<dbReference type="EMBL" id="CP034464">
    <property type="protein sequence ID" value="AZP11490.1"/>
    <property type="molecule type" value="Genomic_DNA"/>
</dbReference>
<dbReference type="Pfam" id="PF00437">
    <property type="entry name" value="T2SSE"/>
    <property type="match status" value="1"/>
</dbReference>
<dbReference type="InterPro" id="IPR037257">
    <property type="entry name" value="T2SS_E_N_sf"/>
</dbReference>
<feature type="domain" description="Bacterial type II secretion system protein E" evidence="4">
    <location>
        <begin position="423"/>
        <end position="437"/>
    </location>
</feature>
<dbReference type="InterPro" id="IPR007831">
    <property type="entry name" value="T2SS_GspE_N"/>
</dbReference>
<organism evidence="5 6">
    <name type="scientific">Undibacterium parvum</name>
    <dbReference type="NCBI Taxonomy" id="401471"/>
    <lineage>
        <taxon>Bacteria</taxon>
        <taxon>Pseudomonadati</taxon>
        <taxon>Pseudomonadota</taxon>
        <taxon>Betaproteobacteria</taxon>
        <taxon>Burkholderiales</taxon>
        <taxon>Oxalobacteraceae</taxon>
        <taxon>Undibacterium</taxon>
    </lineage>
</organism>
<gene>
    <name evidence="5" type="ORF">EJN92_05440</name>
</gene>
<dbReference type="OrthoDB" id="5790493at2"/>
<dbReference type="CDD" id="cd01129">
    <property type="entry name" value="PulE-GspE-like"/>
    <property type="match status" value="1"/>
</dbReference>
<reference evidence="5 6" key="1">
    <citation type="journal article" date="2011" name="Int. J. Syst. Evol. Microbiol.">
        <title>Description of Undibacterium oligocarboniphilum sp. nov., isolated from purified water, and Undibacterium pigrum strain CCUG 49012 as the type strain of Undibacterium parvum sp. nov., and emended descriptions of the genus Undibacterium and the species Undibacterium pigrum.</title>
        <authorList>
            <person name="Eder W."/>
            <person name="Wanner G."/>
            <person name="Ludwig W."/>
            <person name="Busse H.J."/>
            <person name="Ziemke-Kageler F."/>
            <person name="Lang E."/>
        </authorList>
    </citation>
    <scope>NUCLEOTIDE SEQUENCE [LARGE SCALE GENOMIC DNA]</scope>
    <source>
        <strain evidence="5 6">DSM 23061</strain>
    </source>
</reference>
<dbReference type="KEGG" id="upv:EJN92_05440"/>
<keyword evidence="3" id="KW-0067">ATP-binding</keyword>
<comment type="similarity">
    <text evidence="1">Belongs to the GSP E family.</text>
</comment>
<dbReference type="InterPro" id="IPR001482">
    <property type="entry name" value="T2SS/T4SS_dom"/>
</dbReference>
<evidence type="ECO:0000256" key="2">
    <source>
        <dbReference type="ARBA" id="ARBA00022741"/>
    </source>
</evidence>
<keyword evidence="2" id="KW-0547">Nucleotide-binding</keyword>
<accession>A0A3Q9BQ69</accession>
<dbReference type="PANTHER" id="PTHR30258:SF1">
    <property type="entry name" value="PROTEIN TRANSPORT PROTEIN HOFB HOMOLOG"/>
    <property type="match status" value="1"/>
</dbReference>
<protein>
    <submittedName>
        <fullName evidence="5">Type II/IV secretion system protein</fullName>
    </submittedName>
</protein>
<dbReference type="GO" id="GO:0016887">
    <property type="term" value="F:ATP hydrolysis activity"/>
    <property type="evidence" value="ECO:0007669"/>
    <property type="project" value="TreeGrafter"/>
</dbReference>
<dbReference type="Gene3D" id="3.30.450.90">
    <property type="match status" value="1"/>
</dbReference>
<dbReference type="SUPFAM" id="SSF160246">
    <property type="entry name" value="EspE N-terminal domain-like"/>
    <property type="match status" value="1"/>
</dbReference>
<dbReference type="Gene3D" id="3.30.300.160">
    <property type="entry name" value="Type II secretion system, protein E, N-terminal domain"/>
    <property type="match status" value="1"/>
</dbReference>
<evidence type="ECO:0000256" key="3">
    <source>
        <dbReference type="ARBA" id="ARBA00022840"/>
    </source>
</evidence>
<proteinExistence type="inferred from homology"/>
<name>A0A3Q9BQ69_9BURK</name>
<dbReference type="GO" id="GO:0005524">
    <property type="term" value="F:ATP binding"/>
    <property type="evidence" value="ECO:0007669"/>
    <property type="project" value="UniProtKB-KW"/>
</dbReference>
<evidence type="ECO:0000259" key="4">
    <source>
        <dbReference type="PROSITE" id="PS00662"/>
    </source>
</evidence>
<evidence type="ECO:0000256" key="1">
    <source>
        <dbReference type="ARBA" id="ARBA00006611"/>
    </source>
</evidence>
<evidence type="ECO:0000313" key="5">
    <source>
        <dbReference type="EMBL" id="AZP11490.1"/>
    </source>
</evidence>
<dbReference type="SUPFAM" id="SSF52540">
    <property type="entry name" value="P-loop containing nucleoside triphosphate hydrolases"/>
    <property type="match status" value="1"/>
</dbReference>
<dbReference type="GO" id="GO:0005886">
    <property type="term" value="C:plasma membrane"/>
    <property type="evidence" value="ECO:0007669"/>
    <property type="project" value="TreeGrafter"/>
</dbReference>
<dbReference type="Proteomes" id="UP000275663">
    <property type="component" value="Chromosome"/>
</dbReference>
<dbReference type="PROSITE" id="PS00662">
    <property type="entry name" value="T2SP_E"/>
    <property type="match status" value="1"/>
</dbReference>
<dbReference type="InterPro" id="IPR003593">
    <property type="entry name" value="AAA+_ATPase"/>
</dbReference>
<dbReference type="AlphaFoldDB" id="A0A3Q9BQ69"/>
<evidence type="ECO:0000313" key="6">
    <source>
        <dbReference type="Proteomes" id="UP000275663"/>
    </source>
</evidence>
<dbReference type="InterPro" id="IPR027417">
    <property type="entry name" value="P-loop_NTPase"/>
</dbReference>
<dbReference type="Gene3D" id="3.40.50.300">
    <property type="entry name" value="P-loop containing nucleotide triphosphate hydrolases"/>
    <property type="match status" value="1"/>
</dbReference>
<keyword evidence="6" id="KW-1185">Reference proteome</keyword>
<sequence>MSKSRHRIYIHHANIPSMNTPEKNKGWSHLHLAKNSSELRQLLTTQNAHHQKLGQFLLDEQLVTGENLRIALGLQKISPKRRLGEILLELGAISKEALDQSILETLDLPRVALEEFDFDTKLIGLLPVQVALKLHVVPLMLSEDILILASASLPSPEALELLRFTVEHAIQFVLTSATEIDQAIRQNYQESQTVQELDIPTPELVDEQKIWRDAEQLAKEAPLVQLVNSIILDAINQRASDIHIRPSSKTFELLYRVDGSLLSIRQFKSSLLPAFVSRIKILSNLNIAEHRLAQDGRIRINDKGQSVDLRISIIPVQYGESIVIRILNKSQGLRNIDDIGFKTSDKERFLDLIHRSYGIILVTGPTGSGKSTTLYAALQEVGKDKLNVITVEDPIEYELANTRQIQINPAINFGFPQALRHILRHDPDVIMIGEMRDVETCKIAVESALTGHLVFSTLHTNDAASALVRLMEIGIAPYLIRSAVIGVLAQRLVRRNCPDCLQEEQIAPLMRKNLGIDETEKFYRGSGCKSCRHTGFKGRLAIYELLIMDDELRAEIKSGVASEDYRKLALKNGMISLPVNGVEQARSKQVSIAEVYRACM</sequence>
<dbReference type="PANTHER" id="PTHR30258">
    <property type="entry name" value="TYPE II SECRETION SYSTEM PROTEIN GSPE-RELATED"/>
    <property type="match status" value="1"/>
</dbReference>
<dbReference type="Pfam" id="PF05157">
    <property type="entry name" value="MshEN"/>
    <property type="match status" value="1"/>
</dbReference>